<keyword evidence="9" id="KW-0012">Acyltransferase</keyword>
<comment type="similarity">
    <text evidence="3">Belongs to the acetyltransferase family. NAA40 subfamily.</text>
</comment>
<dbReference type="InterPro" id="IPR039949">
    <property type="entry name" value="NAA40"/>
</dbReference>
<comment type="subcellular location">
    <subcellularLocation>
        <location evidence="2">Cytoplasm</location>
    </subcellularLocation>
    <subcellularLocation>
        <location evidence="1">Nucleus</location>
    </subcellularLocation>
</comment>
<evidence type="ECO:0000259" key="13">
    <source>
        <dbReference type="PROSITE" id="PS51186"/>
    </source>
</evidence>
<evidence type="ECO:0000256" key="2">
    <source>
        <dbReference type="ARBA" id="ARBA00004496"/>
    </source>
</evidence>
<sequence>MGQALEHFQKTIWDEKNTSNGEVYSDRNKTPPASRHVLAMDPRSPTQSIPRTPIEVEGASVSIDLKKKLVRKANKLINPFKTDMAVLPTVINGHSFSYSFLWGSRLTREHLDWMFSLRESNMKSYEESGKREESPAARKREFRHSSSRFVIVKNSDTRSIAYCRYSLDIESGLAVLRCRDIQVEEGYQSKGIGSALLSVIFTLAKKISMDKVAVQIAFSYDRALKFFHKNGLRGLSCNDFLAHGLIQNYYEIDLHYLKYFSGRNSRFMRHKLVLLCEARSGNGKEKRRELKTWLPDKLFGVGRRAGKRRDLSVGDGQEDDEVCGSKEDANYVQRGLIELAESVILRSAENKTDGTIEEWLVPLFQSSALPLAPP</sequence>
<proteinExistence type="inferred from homology"/>
<dbReference type="PROSITE" id="PS51186">
    <property type="entry name" value="GNAT"/>
    <property type="match status" value="1"/>
</dbReference>
<dbReference type="Gene3D" id="3.40.630.30">
    <property type="match status" value="1"/>
</dbReference>
<evidence type="ECO:0000256" key="8">
    <source>
        <dbReference type="ARBA" id="ARBA00023242"/>
    </source>
</evidence>
<dbReference type="Pfam" id="PF00583">
    <property type="entry name" value="Acetyltransf_1"/>
    <property type="match status" value="1"/>
</dbReference>
<evidence type="ECO:0000256" key="7">
    <source>
        <dbReference type="ARBA" id="ARBA00022679"/>
    </source>
</evidence>
<evidence type="ECO:0000256" key="11">
    <source>
        <dbReference type="ARBA" id="ARBA00049524"/>
    </source>
</evidence>
<organism evidence="16">
    <name type="scientific">Enterobius vermicularis</name>
    <name type="common">Human pinworm</name>
    <dbReference type="NCBI Taxonomy" id="51028"/>
    <lineage>
        <taxon>Eukaryota</taxon>
        <taxon>Metazoa</taxon>
        <taxon>Ecdysozoa</taxon>
        <taxon>Nematoda</taxon>
        <taxon>Chromadorea</taxon>
        <taxon>Rhabditida</taxon>
        <taxon>Spirurina</taxon>
        <taxon>Oxyuridomorpha</taxon>
        <taxon>Oxyuroidea</taxon>
        <taxon>Oxyuridae</taxon>
        <taxon>Enterobius</taxon>
    </lineage>
</organism>
<dbReference type="AlphaFoldDB" id="A0A0N4VI73"/>
<evidence type="ECO:0000313" key="16">
    <source>
        <dbReference type="WBParaSite" id="EVEC_0001052601-mRNA-1"/>
    </source>
</evidence>
<feature type="domain" description="N-acetyltransferase" evidence="13">
    <location>
        <begin position="104"/>
        <end position="261"/>
    </location>
</feature>
<evidence type="ECO:0000256" key="3">
    <source>
        <dbReference type="ARBA" id="ARBA00008870"/>
    </source>
</evidence>
<dbReference type="EMBL" id="UXUI01010348">
    <property type="protein sequence ID" value="VDD95118.1"/>
    <property type="molecule type" value="Genomic_DNA"/>
</dbReference>
<dbReference type="STRING" id="51028.A0A0N4VI73"/>
<name>A0A0N4VI73_ENTVE</name>
<evidence type="ECO:0000256" key="12">
    <source>
        <dbReference type="SAM" id="MobiDB-lite"/>
    </source>
</evidence>
<evidence type="ECO:0000256" key="5">
    <source>
        <dbReference type="ARBA" id="ARBA00015043"/>
    </source>
</evidence>
<dbReference type="GO" id="GO:0005634">
    <property type="term" value="C:nucleus"/>
    <property type="evidence" value="ECO:0007669"/>
    <property type="project" value="UniProtKB-SubCell"/>
</dbReference>
<keyword evidence="6" id="KW-0963">Cytoplasm</keyword>
<dbReference type="PANTHER" id="PTHR20531:SF1">
    <property type="entry name" value="N-ALPHA-ACETYLTRANSFERASE 40"/>
    <property type="match status" value="1"/>
</dbReference>
<dbReference type="InterPro" id="IPR000182">
    <property type="entry name" value="GNAT_dom"/>
</dbReference>
<evidence type="ECO:0000256" key="9">
    <source>
        <dbReference type="ARBA" id="ARBA00023315"/>
    </source>
</evidence>
<keyword evidence="15" id="KW-1185">Reference proteome</keyword>
<dbReference type="GO" id="GO:0010485">
    <property type="term" value="F:histone H4 acetyltransferase activity"/>
    <property type="evidence" value="ECO:0007669"/>
    <property type="project" value="InterPro"/>
</dbReference>
<evidence type="ECO:0000256" key="6">
    <source>
        <dbReference type="ARBA" id="ARBA00022490"/>
    </source>
</evidence>
<dbReference type="CDD" id="cd04301">
    <property type="entry name" value="NAT_SF"/>
    <property type="match status" value="1"/>
</dbReference>
<reference evidence="16" key="1">
    <citation type="submission" date="2017-02" db="UniProtKB">
        <authorList>
            <consortium name="WormBaseParasite"/>
        </authorList>
    </citation>
    <scope>IDENTIFICATION</scope>
</reference>
<gene>
    <name evidence="14" type="ORF">EVEC_LOCUS9869</name>
</gene>
<dbReference type="InterPro" id="IPR016181">
    <property type="entry name" value="Acyl_CoA_acyltransferase"/>
</dbReference>
<reference evidence="14 15" key="2">
    <citation type="submission" date="2018-10" db="EMBL/GenBank/DDBJ databases">
        <authorList>
            <consortium name="Pathogen Informatics"/>
        </authorList>
    </citation>
    <scope>NUCLEOTIDE SEQUENCE [LARGE SCALE GENOMIC DNA]</scope>
</reference>
<dbReference type="WBParaSite" id="EVEC_0001052601-mRNA-1">
    <property type="protein sequence ID" value="EVEC_0001052601-mRNA-1"/>
    <property type="gene ID" value="EVEC_0001052601"/>
</dbReference>
<dbReference type="GO" id="GO:0005737">
    <property type="term" value="C:cytoplasm"/>
    <property type="evidence" value="ECO:0007669"/>
    <property type="project" value="UniProtKB-SubCell"/>
</dbReference>
<accession>A0A0N4VI73</accession>
<dbReference type="OrthoDB" id="6337960at2759"/>
<dbReference type="SUPFAM" id="SSF55729">
    <property type="entry name" value="Acyl-CoA N-acyltransferases (Nat)"/>
    <property type="match status" value="1"/>
</dbReference>
<feature type="region of interest" description="Disordered" evidence="12">
    <location>
        <begin position="19"/>
        <end position="51"/>
    </location>
</feature>
<dbReference type="GO" id="GO:0043998">
    <property type="term" value="F:histone H2A acetyltransferase activity"/>
    <property type="evidence" value="ECO:0007669"/>
    <property type="project" value="InterPro"/>
</dbReference>
<protein>
    <recommendedName>
        <fullName evidence="5">N-alpha-acetyltransferase 40</fullName>
        <ecNumber evidence="4">2.3.1.257</ecNumber>
    </recommendedName>
</protein>
<evidence type="ECO:0000313" key="14">
    <source>
        <dbReference type="EMBL" id="VDD95118.1"/>
    </source>
</evidence>
<keyword evidence="7" id="KW-0808">Transferase</keyword>
<dbReference type="Proteomes" id="UP000274131">
    <property type="component" value="Unassembled WGS sequence"/>
</dbReference>
<dbReference type="PANTHER" id="PTHR20531">
    <property type="entry name" value="N-ALPHA-ACETYLTRANSFERASE 40"/>
    <property type="match status" value="1"/>
</dbReference>
<evidence type="ECO:0000256" key="10">
    <source>
        <dbReference type="ARBA" id="ARBA00047821"/>
    </source>
</evidence>
<evidence type="ECO:0000256" key="1">
    <source>
        <dbReference type="ARBA" id="ARBA00004123"/>
    </source>
</evidence>
<evidence type="ECO:0000313" key="15">
    <source>
        <dbReference type="Proteomes" id="UP000274131"/>
    </source>
</evidence>
<dbReference type="EC" id="2.3.1.257" evidence="4"/>
<keyword evidence="8" id="KW-0539">Nucleus</keyword>
<dbReference type="GO" id="GO:1990189">
    <property type="term" value="F:protein N-terminal-serine acetyltransferase activity"/>
    <property type="evidence" value="ECO:0007669"/>
    <property type="project" value="UniProtKB-EC"/>
</dbReference>
<comment type="catalytic activity">
    <reaction evidence="11">
        <text>N-terminal L-seryl-[histone H4] + acetyl-CoA = N-terminal N(alpha)-acetyl-L-seryl-[histone H4] + CoA + H(+)</text>
        <dbReference type="Rhea" id="RHEA:50596"/>
        <dbReference type="Rhea" id="RHEA-COMP:12740"/>
        <dbReference type="Rhea" id="RHEA-COMP:12743"/>
        <dbReference type="ChEBI" id="CHEBI:15378"/>
        <dbReference type="ChEBI" id="CHEBI:57287"/>
        <dbReference type="ChEBI" id="CHEBI:57288"/>
        <dbReference type="ChEBI" id="CHEBI:64738"/>
        <dbReference type="ChEBI" id="CHEBI:83690"/>
        <dbReference type="EC" id="2.3.1.257"/>
    </reaction>
</comment>
<evidence type="ECO:0000256" key="4">
    <source>
        <dbReference type="ARBA" id="ARBA00012950"/>
    </source>
</evidence>
<comment type="catalytic activity">
    <reaction evidence="10">
        <text>N-terminal L-seryl-[histone H2A] + acetyl-CoA = N-terminal N(alpha)-acetyl-L-seryl-[histone H2A] + CoA + H(+)</text>
        <dbReference type="Rhea" id="RHEA:50600"/>
        <dbReference type="Rhea" id="RHEA-COMP:12742"/>
        <dbReference type="Rhea" id="RHEA-COMP:12744"/>
        <dbReference type="ChEBI" id="CHEBI:15378"/>
        <dbReference type="ChEBI" id="CHEBI:57287"/>
        <dbReference type="ChEBI" id="CHEBI:57288"/>
        <dbReference type="ChEBI" id="CHEBI:64738"/>
        <dbReference type="ChEBI" id="CHEBI:83690"/>
        <dbReference type="EC" id="2.3.1.257"/>
    </reaction>
</comment>